<protein>
    <submittedName>
        <fullName evidence="3">STAS domain-containing protein</fullName>
    </submittedName>
</protein>
<dbReference type="PROSITE" id="PS50801">
    <property type="entry name" value="STAS"/>
    <property type="match status" value="1"/>
</dbReference>
<evidence type="ECO:0000313" key="4">
    <source>
        <dbReference type="Proteomes" id="UP001432209"/>
    </source>
</evidence>
<evidence type="ECO:0000313" key="3">
    <source>
        <dbReference type="EMBL" id="WUX50863.1"/>
    </source>
</evidence>
<name>A0ABZ1ZWL9_STRNV</name>
<organism evidence="3 4">
    <name type="scientific">Streptomyces niveus</name>
    <name type="common">Streptomyces spheroides</name>
    <dbReference type="NCBI Taxonomy" id="193462"/>
    <lineage>
        <taxon>Bacteria</taxon>
        <taxon>Bacillati</taxon>
        <taxon>Actinomycetota</taxon>
        <taxon>Actinomycetes</taxon>
        <taxon>Kitasatosporales</taxon>
        <taxon>Streptomycetaceae</taxon>
        <taxon>Streptomyces</taxon>
    </lineage>
</organism>
<dbReference type="RefSeq" id="WP_329074509.1">
    <property type="nucleotide sequence ID" value="NZ_CP109495.1"/>
</dbReference>
<dbReference type="Pfam" id="PF01740">
    <property type="entry name" value="STAS"/>
    <property type="match status" value="1"/>
</dbReference>
<dbReference type="Gene3D" id="3.30.750.24">
    <property type="entry name" value="STAS domain"/>
    <property type="match status" value="1"/>
</dbReference>
<keyword evidence="1" id="KW-0472">Membrane</keyword>
<dbReference type="EMBL" id="CP109495">
    <property type="protein sequence ID" value="WUX50863.1"/>
    <property type="molecule type" value="Genomic_DNA"/>
</dbReference>
<keyword evidence="4" id="KW-1185">Reference proteome</keyword>
<feature type="domain" description="STAS" evidence="2">
    <location>
        <begin position="54"/>
        <end position="137"/>
    </location>
</feature>
<keyword evidence="1" id="KW-1133">Transmembrane helix</keyword>
<dbReference type="InterPro" id="IPR002645">
    <property type="entry name" value="STAS_dom"/>
</dbReference>
<keyword evidence="1" id="KW-0812">Transmembrane</keyword>
<reference evidence="3" key="1">
    <citation type="submission" date="2022-10" db="EMBL/GenBank/DDBJ databases">
        <title>The complete genomes of actinobacterial strains from the NBC collection.</title>
        <authorList>
            <person name="Joergensen T.S."/>
            <person name="Alvarez Arevalo M."/>
            <person name="Sterndorff E.B."/>
            <person name="Faurdal D."/>
            <person name="Vuksanovic O."/>
            <person name="Mourched A.-S."/>
            <person name="Charusanti P."/>
            <person name="Shaw S."/>
            <person name="Blin K."/>
            <person name="Weber T."/>
        </authorList>
    </citation>
    <scope>NUCLEOTIDE SEQUENCE</scope>
    <source>
        <strain evidence="3">NBC_01432</strain>
    </source>
</reference>
<sequence>MATGVGAWPEPVWLKIVLLIAAAAALRLALTGIWPKMRTTQSSAPVPGGRRVRVRLYGEVDAVNAERYARDMKEALGSDTAVLEIDMSRVDHISRTGTPAFDTVSAARRADVRVVVSHASQPVRTMLHSVGLDRFVEYGWSSLLRLVAAPPPSCARQVLITFSTTSRT</sequence>
<dbReference type="SUPFAM" id="SSF52091">
    <property type="entry name" value="SpoIIaa-like"/>
    <property type="match status" value="1"/>
</dbReference>
<gene>
    <name evidence="3" type="ORF">OG442_04520</name>
</gene>
<accession>A0ABZ1ZWL9</accession>
<dbReference type="Proteomes" id="UP001432209">
    <property type="component" value="Chromosome"/>
</dbReference>
<evidence type="ECO:0000259" key="2">
    <source>
        <dbReference type="PROSITE" id="PS50801"/>
    </source>
</evidence>
<feature type="transmembrane region" description="Helical" evidence="1">
    <location>
        <begin position="12"/>
        <end position="30"/>
    </location>
</feature>
<dbReference type="InterPro" id="IPR036513">
    <property type="entry name" value="STAS_dom_sf"/>
</dbReference>
<proteinExistence type="predicted"/>
<evidence type="ECO:0000256" key="1">
    <source>
        <dbReference type="SAM" id="Phobius"/>
    </source>
</evidence>
<dbReference type="CDD" id="cd07043">
    <property type="entry name" value="STAS_anti-anti-sigma_factors"/>
    <property type="match status" value="1"/>
</dbReference>